<feature type="region of interest" description="Disordered" evidence="1">
    <location>
        <begin position="158"/>
        <end position="460"/>
    </location>
</feature>
<evidence type="ECO:0008006" key="5">
    <source>
        <dbReference type="Google" id="ProtNLM"/>
    </source>
</evidence>
<dbReference type="OrthoDB" id="3424007at2"/>
<protein>
    <recommendedName>
        <fullName evidence="5">DUF2637 domain-containing protein</fullName>
    </recommendedName>
</protein>
<dbReference type="EMBL" id="VFQC01000003">
    <property type="protein sequence ID" value="TQN27609.1"/>
    <property type="molecule type" value="Genomic_DNA"/>
</dbReference>
<name>A0A543N6Z7_9ACTN</name>
<feature type="compositionally biased region" description="Polar residues" evidence="1">
    <location>
        <begin position="1"/>
        <end position="12"/>
    </location>
</feature>
<feature type="region of interest" description="Disordered" evidence="1">
    <location>
        <begin position="1"/>
        <end position="21"/>
    </location>
</feature>
<feature type="transmembrane region" description="Helical" evidence="2">
    <location>
        <begin position="120"/>
        <end position="151"/>
    </location>
</feature>
<feature type="transmembrane region" description="Helical" evidence="2">
    <location>
        <begin position="25"/>
        <end position="45"/>
    </location>
</feature>
<feature type="transmembrane region" description="Helical" evidence="2">
    <location>
        <begin position="94"/>
        <end position="114"/>
    </location>
</feature>
<keyword evidence="2" id="KW-0812">Transmembrane</keyword>
<comment type="caution">
    <text evidence="3">The sequence shown here is derived from an EMBL/GenBank/DDBJ whole genome shotgun (WGS) entry which is preliminary data.</text>
</comment>
<gene>
    <name evidence="3" type="ORF">FHX37_4331</name>
</gene>
<reference evidence="3 4" key="1">
    <citation type="submission" date="2019-06" db="EMBL/GenBank/DDBJ databases">
        <title>Sequencing the genomes of 1000 actinobacteria strains.</title>
        <authorList>
            <person name="Klenk H.-P."/>
        </authorList>
    </citation>
    <scope>NUCLEOTIDE SEQUENCE [LARGE SCALE GENOMIC DNA]</scope>
    <source>
        <strain evidence="3 4">DSM 45015</strain>
    </source>
</reference>
<dbReference type="Proteomes" id="UP000317422">
    <property type="component" value="Unassembled WGS sequence"/>
</dbReference>
<dbReference type="AlphaFoldDB" id="A0A543N6Z7"/>
<feature type="compositionally biased region" description="Low complexity" evidence="1">
    <location>
        <begin position="282"/>
        <end position="315"/>
    </location>
</feature>
<keyword evidence="2" id="KW-0472">Membrane</keyword>
<organism evidence="3 4">
    <name type="scientific">Haloactinospora alba</name>
    <dbReference type="NCBI Taxonomy" id="405555"/>
    <lineage>
        <taxon>Bacteria</taxon>
        <taxon>Bacillati</taxon>
        <taxon>Actinomycetota</taxon>
        <taxon>Actinomycetes</taxon>
        <taxon>Streptosporangiales</taxon>
        <taxon>Nocardiopsidaceae</taxon>
        <taxon>Haloactinospora</taxon>
    </lineage>
</organism>
<feature type="compositionally biased region" description="Basic and acidic residues" evidence="1">
    <location>
        <begin position="190"/>
        <end position="200"/>
    </location>
</feature>
<keyword evidence="4" id="KW-1185">Reference proteome</keyword>
<evidence type="ECO:0000313" key="4">
    <source>
        <dbReference type="Proteomes" id="UP000317422"/>
    </source>
</evidence>
<evidence type="ECO:0000256" key="2">
    <source>
        <dbReference type="SAM" id="Phobius"/>
    </source>
</evidence>
<keyword evidence="2" id="KW-1133">Transmembrane helix</keyword>
<feature type="transmembrane region" description="Helical" evidence="2">
    <location>
        <begin position="65"/>
        <end position="85"/>
    </location>
</feature>
<proteinExistence type="predicted"/>
<feature type="compositionally biased region" description="Basic and acidic residues" evidence="1">
    <location>
        <begin position="214"/>
        <end position="224"/>
    </location>
</feature>
<evidence type="ECO:0000256" key="1">
    <source>
        <dbReference type="SAM" id="MobiDB-lite"/>
    </source>
</evidence>
<accession>A0A543N6Z7</accession>
<sequence>MAAKTSTRPSSAGTGGAEPRQRSGAAAIGLTGLGVLIIAAFAVLLSYNGIYQVALQGNVEPRYAHLYPAGFTLLLLMSFWTSYLLRAAPRRRRIWVDVLILALILVAAGASVLQATDHHLAWRIAVVVTAAAPWLALLVAFRIFLWVLMYLRGEVTTAQERGREPVPAQDGDGQSDDQDRDIVPMSEPEPPERGESDPPRTDGAAEADTAPIPEARDAGDRGTGSDEGVEVVPPRSAPDGPAPETGGAETDLREASPAETAPAEVSDPSPVSSVGQPPEPVAAGTEDTQAAGGTEAAEAEDTAGAAPEATTAGAPVPDAEPLPKRTPQQAAHPGHAGVPPEPEAETDGQAPHGADPVPDGSAAADEGFVHDPPPADPTSDEADITAGDATPGTPENADGAPEPAGEPEPDGEASSGAEERVSAGIGTRPVTRKPPRPPMPDFPEEPPSGRVRSGPTPPAE</sequence>
<evidence type="ECO:0000313" key="3">
    <source>
        <dbReference type="EMBL" id="TQN27609.1"/>
    </source>
</evidence>
<dbReference type="RefSeq" id="WP_141926042.1">
    <property type="nucleotide sequence ID" value="NZ_VFQC01000003.1"/>
</dbReference>